<gene>
    <name evidence="2" type="ORF">COCSUDRAFT_34891</name>
</gene>
<comment type="caution">
    <text evidence="2">The sequence shown here is derived from an EMBL/GenBank/DDBJ whole genome shotgun (WGS) entry which is preliminary data.</text>
</comment>
<proteinExistence type="predicted"/>
<dbReference type="GeneID" id="17045606"/>
<accession>I0ZAC2</accession>
<dbReference type="EMBL" id="AGSI01000001">
    <property type="protein sequence ID" value="EIE27591.1"/>
    <property type="molecule type" value="Genomic_DNA"/>
</dbReference>
<protein>
    <submittedName>
        <fullName evidence="2">Saccharopine dehydrogenase-like protein</fullName>
    </submittedName>
</protein>
<reference evidence="2 3" key="1">
    <citation type="journal article" date="2012" name="Genome Biol.">
        <title>The genome of the polar eukaryotic microalga coccomyxa subellipsoidea reveals traits of cold adaptation.</title>
        <authorList>
            <person name="Blanc G."/>
            <person name="Agarkova I."/>
            <person name="Grimwood J."/>
            <person name="Kuo A."/>
            <person name="Brueggeman A."/>
            <person name="Dunigan D."/>
            <person name="Gurnon J."/>
            <person name="Ladunga I."/>
            <person name="Lindquist E."/>
            <person name="Lucas S."/>
            <person name="Pangilinan J."/>
            <person name="Proschold T."/>
            <person name="Salamov A."/>
            <person name="Schmutz J."/>
            <person name="Weeks D."/>
            <person name="Yamada T."/>
            <person name="Claverie J.M."/>
            <person name="Grigoriev I."/>
            <person name="Van Etten J."/>
            <person name="Lomsadze A."/>
            <person name="Borodovsky M."/>
        </authorList>
    </citation>
    <scope>NUCLEOTIDE SEQUENCE [LARGE SCALE GENOMIC DNA]</scope>
    <source>
        <strain evidence="2 3">C-169</strain>
    </source>
</reference>
<dbReference type="KEGG" id="csl:COCSUDRAFT_34891"/>
<dbReference type="SUPFAM" id="SSF51735">
    <property type="entry name" value="NAD(P)-binding Rossmann-fold domains"/>
    <property type="match status" value="1"/>
</dbReference>
<dbReference type="OrthoDB" id="10268090at2759"/>
<dbReference type="eggNOG" id="ENOG502QQSS">
    <property type="taxonomic scope" value="Eukaryota"/>
</dbReference>
<keyword evidence="3" id="KW-1185">Reference proteome</keyword>
<organism evidence="2 3">
    <name type="scientific">Coccomyxa subellipsoidea (strain C-169)</name>
    <name type="common">Green microalga</name>
    <dbReference type="NCBI Taxonomy" id="574566"/>
    <lineage>
        <taxon>Eukaryota</taxon>
        <taxon>Viridiplantae</taxon>
        <taxon>Chlorophyta</taxon>
        <taxon>core chlorophytes</taxon>
        <taxon>Trebouxiophyceae</taxon>
        <taxon>Trebouxiophyceae incertae sedis</taxon>
        <taxon>Coccomyxaceae</taxon>
        <taxon>Coccomyxa</taxon>
        <taxon>Coccomyxa subellipsoidea</taxon>
    </lineage>
</organism>
<dbReference type="InterPro" id="IPR036291">
    <property type="entry name" value="NAD(P)-bd_dom_sf"/>
</dbReference>
<evidence type="ECO:0000259" key="1">
    <source>
        <dbReference type="Pfam" id="PF03435"/>
    </source>
</evidence>
<dbReference type="RefSeq" id="XP_005652135.1">
    <property type="nucleotide sequence ID" value="XM_005652078.1"/>
</dbReference>
<dbReference type="STRING" id="574566.I0ZAC2"/>
<sequence length="414" mass="45252">MHFRIKWESFRKRVIILGGTGRVGSSTASALLRSDPRLDIALASRSRRTYEAAVKKRPELANTRFVSVDIEDAASLEAALRGADLVVHTAGPFQRKMTCDVLEAAIAARTPYMDICDDADYSQRARGYHERAQAAGVPAITTAGIYPGVSNVMAAHMISIARREYTADWSYATSNSIEPVEPRRVLYSYYTAGSGGVGPTILETSLLLAGEPVVVYANGEKLVVPPLSSPRYVDFGPPIRGVTTYLYNLPEVASTHECMRVPTVSARFATAPVFWNWAMLAVARLAPKGFLEDRAKSKWLATLADPWVRLVDPFIGEAVGMRVDVDLEDGTTASGIFVHKLLSDSVGISTAAFAQAILAGQTQPGVWFPEERGAVSDRRKLLQDAAEGTVRFELNRPPWALESNPIRVGMGMYW</sequence>
<dbReference type="Gene3D" id="3.40.50.720">
    <property type="entry name" value="NAD(P)-binding Rossmann-like Domain"/>
    <property type="match status" value="1"/>
</dbReference>
<dbReference type="PANTHER" id="PTHR43796">
    <property type="entry name" value="CARBOXYNORSPERMIDINE SYNTHASE"/>
    <property type="match status" value="1"/>
</dbReference>
<dbReference type="InterPro" id="IPR005097">
    <property type="entry name" value="Sacchrp_dh_NADP-bd"/>
</dbReference>
<name>I0ZAC2_COCSC</name>
<dbReference type="AlphaFoldDB" id="I0ZAC2"/>
<dbReference type="Proteomes" id="UP000007264">
    <property type="component" value="Unassembled WGS sequence"/>
</dbReference>
<feature type="domain" description="Saccharopine dehydrogenase NADP binding" evidence="1">
    <location>
        <begin position="14"/>
        <end position="140"/>
    </location>
</feature>
<evidence type="ECO:0000313" key="2">
    <source>
        <dbReference type="EMBL" id="EIE27591.1"/>
    </source>
</evidence>
<dbReference type="Pfam" id="PF03435">
    <property type="entry name" value="Sacchrp_dh_NADP"/>
    <property type="match status" value="1"/>
</dbReference>
<dbReference type="PANTHER" id="PTHR43796:SF2">
    <property type="entry name" value="CARBOXYNORSPERMIDINE SYNTHASE"/>
    <property type="match status" value="1"/>
</dbReference>
<evidence type="ECO:0000313" key="3">
    <source>
        <dbReference type="Proteomes" id="UP000007264"/>
    </source>
</evidence>